<keyword evidence="9" id="KW-0031">Aminopeptidase</keyword>
<organism evidence="9 10">
    <name type="scientific">Fusarium beomiforme</name>
    <dbReference type="NCBI Taxonomy" id="44412"/>
    <lineage>
        <taxon>Eukaryota</taxon>
        <taxon>Fungi</taxon>
        <taxon>Dikarya</taxon>
        <taxon>Ascomycota</taxon>
        <taxon>Pezizomycotina</taxon>
        <taxon>Sordariomycetes</taxon>
        <taxon>Hypocreomycetidae</taxon>
        <taxon>Hypocreales</taxon>
        <taxon>Nectriaceae</taxon>
        <taxon>Fusarium</taxon>
        <taxon>Fusarium burgessii species complex</taxon>
    </lineage>
</organism>
<dbReference type="PANTHER" id="PTHR12147:SF26">
    <property type="entry name" value="PEPTIDASE M28 DOMAIN-CONTAINING PROTEIN"/>
    <property type="match status" value="1"/>
</dbReference>
<sequence>MENIIFNDNPDQKAGSGSLGAENFGKLAPVGAITYDQGNAWAEQLPLVITETRAGDSNNVVMLGGPGIIDNGSGFAALLNIAESAKKYKNFKNKLRFAFWGAGEGGMIGSTYYVSNLSKEEANTIHFYYNNDMIASPKPYPIVYADSDAHKAGAEYLSEYLTDQGYPAEHTPFEASSDYVGFLELEIPSCGIFRGAGAPQDACCHTASDDIHNINKGAFLINAKAAAYAAASLALNLDEVPKHETSSINPLSKRGVARNMVRWVNVARGAERVHSCGSERKAFM</sequence>
<keyword evidence="3 7" id="KW-0645">Protease</keyword>
<gene>
    <name evidence="9" type="ORF">FBEOM_8425</name>
</gene>
<dbReference type="Pfam" id="PF04389">
    <property type="entry name" value="Peptidase_M28"/>
    <property type="match status" value="1"/>
</dbReference>
<dbReference type="GO" id="GO:0008235">
    <property type="term" value="F:metalloexopeptidase activity"/>
    <property type="evidence" value="ECO:0007669"/>
    <property type="project" value="InterPro"/>
</dbReference>
<comment type="similarity">
    <text evidence="2">Belongs to the peptidase M28 family. M28B subfamily.</text>
</comment>
<evidence type="ECO:0000313" key="10">
    <source>
        <dbReference type="Proteomes" id="UP000730481"/>
    </source>
</evidence>
<keyword evidence="10" id="KW-1185">Reference proteome</keyword>
<keyword evidence="4 7" id="KW-0479">Metal-binding</keyword>
<dbReference type="Gene3D" id="3.40.630.10">
    <property type="entry name" value="Zn peptidases"/>
    <property type="match status" value="1"/>
</dbReference>
<dbReference type="InterPro" id="IPR045175">
    <property type="entry name" value="M28_fam"/>
</dbReference>
<protein>
    <recommendedName>
        <fullName evidence="7">Peptide hydrolase</fullName>
        <ecNumber evidence="7">3.4.-.-</ecNumber>
    </recommendedName>
</protein>
<reference evidence="9" key="1">
    <citation type="journal article" date="2017" name="Mycologia">
        <title>Fusarium algeriense, sp. nov., a novel toxigenic crown rot pathogen of durum wheat from Algeria is nested in the Fusarium burgessii species complex.</title>
        <authorList>
            <person name="Laraba I."/>
            <person name="Keddad A."/>
            <person name="Boureghda H."/>
            <person name="Abdallah N."/>
            <person name="Vaughan M.M."/>
            <person name="Proctor R.H."/>
            <person name="Busman M."/>
            <person name="O'Donnell K."/>
        </authorList>
    </citation>
    <scope>NUCLEOTIDE SEQUENCE</scope>
    <source>
        <strain evidence="9">NRRL 25174</strain>
    </source>
</reference>
<evidence type="ECO:0000256" key="3">
    <source>
        <dbReference type="ARBA" id="ARBA00022670"/>
    </source>
</evidence>
<dbReference type="GO" id="GO:0004177">
    <property type="term" value="F:aminopeptidase activity"/>
    <property type="evidence" value="ECO:0007669"/>
    <property type="project" value="UniProtKB-KW"/>
</dbReference>
<evidence type="ECO:0000256" key="2">
    <source>
        <dbReference type="ARBA" id="ARBA00005634"/>
    </source>
</evidence>
<evidence type="ECO:0000259" key="8">
    <source>
        <dbReference type="Pfam" id="PF04389"/>
    </source>
</evidence>
<comment type="caution">
    <text evidence="9">The sequence shown here is derived from an EMBL/GenBank/DDBJ whole genome shotgun (WGS) entry which is preliminary data.</text>
</comment>
<dbReference type="SUPFAM" id="SSF53187">
    <property type="entry name" value="Zn-dependent exopeptidases"/>
    <property type="match status" value="1"/>
</dbReference>
<name>A0A9P5AF98_9HYPO</name>
<evidence type="ECO:0000256" key="7">
    <source>
        <dbReference type="RuleBase" id="RU361240"/>
    </source>
</evidence>
<dbReference type="EC" id="3.4.-.-" evidence="7"/>
<evidence type="ECO:0000256" key="6">
    <source>
        <dbReference type="ARBA" id="ARBA00022833"/>
    </source>
</evidence>
<comment type="cofactor">
    <cofactor evidence="1">
        <name>Zn(2+)</name>
        <dbReference type="ChEBI" id="CHEBI:29105"/>
    </cofactor>
</comment>
<feature type="domain" description="Peptidase M28" evidence="8">
    <location>
        <begin position="60"/>
        <end position="228"/>
    </location>
</feature>
<reference evidence="9" key="2">
    <citation type="submission" date="2020-02" db="EMBL/GenBank/DDBJ databases">
        <title>Identification and distribution of gene clusters putatively required for synthesis of sphingolipid metabolism inhibitors in phylogenetically diverse species of the filamentous fungus Fusarium.</title>
        <authorList>
            <person name="Kim H.-S."/>
            <person name="Busman M."/>
            <person name="Brown D.W."/>
            <person name="Divon H."/>
            <person name="Uhlig S."/>
            <person name="Proctor R.H."/>
        </authorList>
    </citation>
    <scope>NUCLEOTIDE SEQUENCE</scope>
    <source>
        <strain evidence="9">NRRL 25174</strain>
    </source>
</reference>
<evidence type="ECO:0000256" key="5">
    <source>
        <dbReference type="ARBA" id="ARBA00022801"/>
    </source>
</evidence>
<dbReference type="Proteomes" id="UP000730481">
    <property type="component" value="Unassembled WGS sequence"/>
</dbReference>
<dbReference type="GO" id="GO:0046872">
    <property type="term" value="F:metal ion binding"/>
    <property type="evidence" value="ECO:0007669"/>
    <property type="project" value="UniProtKB-KW"/>
</dbReference>
<dbReference type="PANTHER" id="PTHR12147">
    <property type="entry name" value="METALLOPEPTIDASE M28 FAMILY MEMBER"/>
    <property type="match status" value="1"/>
</dbReference>
<evidence type="ECO:0000256" key="4">
    <source>
        <dbReference type="ARBA" id="ARBA00022723"/>
    </source>
</evidence>
<accession>A0A9P5AF98</accession>
<dbReference type="AlphaFoldDB" id="A0A9P5AF98"/>
<dbReference type="OrthoDB" id="10013407at2759"/>
<dbReference type="GO" id="GO:0006508">
    <property type="term" value="P:proteolysis"/>
    <property type="evidence" value="ECO:0007669"/>
    <property type="project" value="UniProtKB-KW"/>
</dbReference>
<keyword evidence="5 7" id="KW-0378">Hydrolase</keyword>
<dbReference type="EMBL" id="PVQB02000387">
    <property type="protein sequence ID" value="KAF4337671.1"/>
    <property type="molecule type" value="Genomic_DNA"/>
</dbReference>
<proteinExistence type="inferred from homology"/>
<evidence type="ECO:0000313" key="9">
    <source>
        <dbReference type="EMBL" id="KAF4337671.1"/>
    </source>
</evidence>
<keyword evidence="6 7" id="KW-0862">Zinc</keyword>
<evidence type="ECO:0000256" key="1">
    <source>
        <dbReference type="ARBA" id="ARBA00001947"/>
    </source>
</evidence>
<dbReference type="InterPro" id="IPR007484">
    <property type="entry name" value="Peptidase_M28"/>
</dbReference>